<dbReference type="InterPro" id="IPR000182">
    <property type="entry name" value="GNAT_dom"/>
</dbReference>
<evidence type="ECO:0000256" key="1">
    <source>
        <dbReference type="ARBA" id="ARBA00022679"/>
    </source>
</evidence>
<dbReference type="Pfam" id="PF00583">
    <property type="entry name" value="Acetyltransf_1"/>
    <property type="match status" value="1"/>
</dbReference>
<proteinExistence type="predicted"/>
<evidence type="ECO:0000256" key="2">
    <source>
        <dbReference type="ARBA" id="ARBA00023315"/>
    </source>
</evidence>
<evidence type="ECO:0000259" key="3">
    <source>
        <dbReference type="PROSITE" id="PS51186"/>
    </source>
</evidence>
<dbReference type="InterPro" id="IPR050832">
    <property type="entry name" value="Bact_Acetyltransf"/>
</dbReference>
<dbReference type="InterPro" id="IPR016181">
    <property type="entry name" value="Acyl_CoA_acyltransferase"/>
</dbReference>
<dbReference type="PANTHER" id="PTHR43877:SF2">
    <property type="entry name" value="AMINOALKYLPHOSPHONATE N-ACETYLTRANSFERASE-RELATED"/>
    <property type="match status" value="1"/>
</dbReference>
<organism evidence="4 5">
    <name type="scientific">Streptomyces marianii</name>
    <dbReference type="NCBI Taxonomy" id="1817406"/>
    <lineage>
        <taxon>Bacteria</taxon>
        <taxon>Bacillati</taxon>
        <taxon>Actinomycetota</taxon>
        <taxon>Actinomycetes</taxon>
        <taxon>Kitasatosporales</taxon>
        <taxon>Streptomycetaceae</taxon>
        <taxon>Streptomyces</taxon>
    </lineage>
</organism>
<keyword evidence="2" id="KW-0012">Acyltransferase</keyword>
<dbReference type="RefSeq" id="WP_138051529.1">
    <property type="nucleotide sequence ID" value="NZ_VAWE01000001.1"/>
</dbReference>
<dbReference type="GO" id="GO:0016747">
    <property type="term" value="F:acyltransferase activity, transferring groups other than amino-acyl groups"/>
    <property type="evidence" value="ECO:0007669"/>
    <property type="project" value="InterPro"/>
</dbReference>
<gene>
    <name evidence="4" type="ORF">FEF34_01635</name>
</gene>
<dbReference type="EMBL" id="VAWE01000001">
    <property type="protein sequence ID" value="TLQ42119.1"/>
    <property type="molecule type" value="Genomic_DNA"/>
</dbReference>
<name>A0A5R9DZ73_9ACTN</name>
<keyword evidence="1 4" id="KW-0808">Transferase</keyword>
<dbReference type="Proteomes" id="UP000305921">
    <property type="component" value="Unassembled WGS sequence"/>
</dbReference>
<reference evidence="4 5" key="1">
    <citation type="submission" date="2019-05" db="EMBL/GenBank/DDBJ databases">
        <title>Streptomyces marianii sp. nov., a novel marine actinomycete from southern coast of India.</title>
        <authorList>
            <person name="Iniyan A.M."/>
            <person name="Wink J."/>
            <person name="Ramprasad E."/>
            <person name="Ramana C.V."/>
            <person name="Bunk B."/>
            <person name="Sproer C."/>
            <person name="Joseph F.-J.R.S."/>
            <person name="Vincent S.G.P."/>
        </authorList>
    </citation>
    <scope>NUCLEOTIDE SEQUENCE [LARGE SCALE GENOMIC DNA]</scope>
    <source>
        <strain evidence="4 5">ICN19</strain>
    </source>
</reference>
<comment type="caution">
    <text evidence="4">The sequence shown here is derived from an EMBL/GenBank/DDBJ whole genome shotgun (WGS) entry which is preliminary data.</text>
</comment>
<dbReference type="PROSITE" id="PS51186">
    <property type="entry name" value="GNAT"/>
    <property type="match status" value="2"/>
</dbReference>
<dbReference type="Gene3D" id="3.40.630.30">
    <property type="match status" value="1"/>
</dbReference>
<dbReference type="PANTHER" id="PTHR43877">
    <property type="entry name" value="AMINOALKYLPHOSPHONATE N-ACETYLTRANSFERASE-RELATED-RELATED"/>
    <property type="match status" value="1"/>
</dbReference>
<dbReference type="AlphaFoldDB" id="A0A5R9DZ73"/>
<dbReference type="CDD" id="cd04301">
    <property type="entry name" value="NAT_SF"/>
    <property type="match status" value="1"/>
</dbReference>
<evidence type="ECO:0000313" key="5">
    <source>
        <dbReference type="Proteomes" id="UP000305921"/>
    </source>
</evidence>
<sequence>MTTHPTPPPGTTVRPAELDDAEAVCALLNEIDVLEIGRPDTSLTELEADLRHPEVDLERDSWLLFDGDRLVGYGLLWDDSGHERIDMDQYTLPDRQRAASHLFDLMESRAVERAALNGASRAVVHMHLNIEPTTDVDALRGRGWHPVRRYNVLTRPLSAAADPVPAAPPGVTLRACAAEQDRRRAHALLQASFADHFDFQPRTYEQWLDDIGADRADWSLVWIAHVDGIGDAAVVRTHDNRASSGWIGNLGVLREARGRGLGGHLLRHSFGHYAALGRDRIGLGVDTDNRSGALALYEGHGMTLDFAVDTWELTLPVPARGTARAASVG</sequence>
<feature type="domain" description="N-acetyltransferase" evidence="3">
    <location>
        <begin position="171"/>
        <end position="324"/>
    </location>
</feature>
<feature type="domain" description="N-acetyltransferase" evidence="3">
    <location>
        <begin position="11"/>
        <end position="158"/>
    </location>
</feature>
<keyword evidence="5" id="KW-1185">Reference proteome</keyword>
<evidence type="ECO:0000313" key="4">
    <source>
        <dbReference type="EMBL" id="TLQ42119.1"/>
    </source>
</evidence>
<dbReference type="SUPFAM" id="SSF55729">
    <property type="entry name" value="Acyl-CoA N-acyltransferases (Nat)"/>
    <property type="match status" value="2"/>
</dbReference>
<dbReference type="OrthoDB" id="9799092at2"/>
<protein>
    <submittedName>
        <fullName evidence="4">GNAT family N-acetyltransferase</fullName>
    </submittedName>
</protein>
<accession>A0A5R9DZ73</accession>